<name>A0A7C4QQ78_9PLAN</name>
<dbReference type="PANTHER" id="PTHR33495">
    <property type="entry name" value="ANTI-SIGMA FACTOR ANTAGONIST TM_1081-RELATED-RELATED"/>
    <property type="match status" value="1"/>
</dbReference>
<dbReference type="SUPFAM" id="SSF52091">
    <property type="entry name" value="SpoIIaa-like"/>
    <property type="match status" value="1"/>
</dbReference>
<dbReference type="InterPro" id="IPR002645">
    <property type="entry name" value="STAS_dom"/>
</dbReference>
<dbReference type="AlphaFoldDB" id="A0A7C4QQ78"/>
<feature type="domain" description="STAS" evidence="1">
    <location>
        <begin position="34"/>
        <end position="121"/>
    </location>
</feature>
<comment type="caution">
    <text evidence="2">The sequence shown here is derived from an EMBL/GenBank/DDBJ whole genome shotgun (WGS) entry which is preliminary data.</text>
</comment>
<dbReference type="EMBL" id="DSVQ01000016">
    <property type="protein sequence ID" value="HGT40084.1"/>
    <property type="molecule type" value="Genomic_DNA"/>
</dbReference>
<dbReference type="Pfam" id="PF01740">
    <property type="entry name" value="STAS"/>
    <property type="match status" value="1"/>
</dbReference>
<evidence type="ECO:0000259" key="1">
    <source>
        <dbReference type="PROSITE" id="PS50801"/>
    </source>
</evidence>
<gene>
    <name evidence="2" type="ORF">ENS64_12605</name>
</gene>
<dbReference type="PROSITE" id="PS50801">
    <property type="entry name" value="STAS"/>
    <property type="match status" value="1"/>
</dbReference>
<reference evidence="2" key="1">
    <citation type="journal article" date="2020" name="mSystems">
        <title>Genome- and Community-Level Interaction Insights into Carbon Utilization and Element Cycling Functions of Hydrothermarchaeota in Hydrothermal Sediment.</title>
        <authorList>
            <person name="Zhou Z."/>
            <person name="Liu Y."/>
            <person name="Xu W."/>
            <person name="Pan J."/>
            <person name="Luo Z.H."/>
            <person name="Li M."/>
        </authorList>
    </citation>
    <scope>NUCLEOTIDE SEQUENCE [LARGE SCALE GENOMIC DNA]</scope>
    <source>
        <strain evidence="2">SpSt-508</strain>
    </source>
</reference>
<dbReference type="InterPro" id="IPR036513">
    <property type="entry name" value="STAS_dom_sf"/>
</dbReference>
<evidence type="ECO:0000313" key="2">
    <source>
        <dbReference type="EMBL" id="HGT40084.1"/>
    </source>
</evidence>
<dbReference type="Gene3D" id="3.30.750.24">
    <property type="entry name" value="STAS domain"/>
    <property type="match status" value="1"/>
</dbReference>
<protein>
    <submittedName>
        <fullName evidence="2">Anti-sigma factor antagonist</fullName>
    </submittedName>
</protein>
<sequence>MSLEQFRAAYLAVEDRGPAVIARFTRPQLSEEENLEQMGRELLSLVDQYHCHQLVLSLEVVEYITSAALGKLITLHRRMHRKEGKLVLCGAHGAVADVLRTSRLQDYFTLAADTQQALSLLTAT</sequence>
<dbReference type="GO" id="GO:0043856">
    <property type="term" value="F:anti-sigma factor antagonist activity"/>
    <property type="evidence" value="ECO:0007669"/>
    <property type="project" value="TreeGrafter"/>
</dbReference>
<dbReference type="CDD" id="cd07043">
    <property type="entry name" value="STAS_anti-anti-sigma_factors"/>
    <property type="match status" value="1"/>
</dbReference>
<proteinExistence type="predicted"/>
<accession>A0A7C4QQ78</accession>
<organism evidence="2">
    <name type="scientific">Schlesneria paludicola</name>
    <dbReference type="NCBI Taxonomy" id="360056"/>
    <lineage>
        <taxon>Bacteria</taxon>
        <taxon>Pseudomonadati</taxon>
        <taxon>Planctomycetota</taxon>
        <taxon>Planctomycetia</taxon>
        <taxon>Planctomycetales</taxon>
        <taxon>Planctomycetaceae</taxon>
        <taxon>Schlesneria</taxon>
    </lineage>
</organism>